<evidence type="ECO:0000256" key="6">
    <source>
        <dbReference type="SAM" id="MobiDB-lite"/>
    </source>
</evidence>
<gene>
    <name evidence="9" type="ORF">BASA50_000027</name>
</gene>
<feature type="transmembrane region" description="Helical" evidence="7">
    <location>
        <begin position="508"/>
        <end position="527"/>
    </location>
</feature>
<organism evidence="9 10">
    <name type="scientific">Batrachochytrium salamandrivorans</name>
    <dbReference type="NCBI Taxonomy" id="1357716"/>
    <lineage>
        <taxon>Eukaryota</taxon>
        <taxon>Fungi</taxon>
        <taxon>Fungi incertae sedis</taxon>
        <taxon>Chytridiomycota</taxon>
        <taxon>Chytridiomycota incertae sedis</taxon>
        <taxon>Chytridiomycetes</taxon>
        <taxon>Rhizophydiales</taxon>
        <taxon>Rhizophydiales incertae sedis</taxon>
        <taxon>Batrachochytrium</taxon>
    </lineage>
</organism>
<dbReference type="Proteomes" id="UP001648503">
    <property type="component" value="Unassembled WGS sequence"/>
</dbReference>
<proteinExistence type="predicted"/>
<keyword evidence="4 7" id="KW-1133">Transmembrane helix</keyword>
<comment type="subcellular location">
    <subcellularLocation>
        <location evidence="1">Membrane</location>
        <topology evidence="1">Multi-pass membrane protein</topology>
    </subcellularLocation>
</comment>
<keyword evidence="10" id="KW-1185">Reference proteome</keyword>
<feature type="transmembrane region" description="Helical" evidence="7">
    <location>
        <begin position="362"/>
        <end position="379"/>
    </location>
</feature>
<feature type="transmembrane region" description="Helical" evidence="7">
    <location>
        <begin position="209"/>
        <end position="232"/>
    </location>
</feature>
<evidence type="ECO:0000256" key="7">
    <source>
        <dbReference type="SAM" id="Phobius"/>
    </source>
</evidence>
<dbReference type="InterPro" id="IPR011701">
    <property type="entry name" value="MFS"/>
</dbReference>
<evidence type="ECO:0000256" key="5">
    <source>
        <dbReference type="ARBA" id="ARBA00023136"/>
    </source>
</evidence>
<dbReference type="InterPro" id="IPR020846">
    <property type="entry name" value="MFS_dom"/>
</dbReference>
<evidence type="ECO:0000256" key="1">
    <source>
        <dbReference type="ARBA" id="ARBA00004141"/>
    </source>
</evidence>
<dbReference type="InterPro" id="IPR036259">
    <property type="entry name" value="MFS_trans_sf"/>
</dbReference>
<evidence type="ECO:0000256" key="3">
    <source>
        <dbReference type="ARBA" id="ARBA00022692"/>
    </source>
</evidence>
<keyword evidence="2" id="KW-0813">Transport</keyword>
<dbReference type="EMBL" id="JAFCIX010000569">
    <property type="protein sequence ID" value="KAH6586978.1"/>
    <property type="molecule type" value="Genomic_DNA"/>
</dbReference>
<feature type="domain" description="Major facilitator superfamily (MFS) profile" evidence="8">
    <location>
        <begin position="54"/>
        <end position="531"/>
    </location>
</feature>
<keyword evidence="3 7" id="KW-0812">Transmembrane</keyword>
<feature type="transmembrane region" description="Helical" evidence="7">
    <location>
        <begin position="58"/>
        <end position="76"/>
    </location>
</feature>
<evidence type="ECO:0000313" key="10">
    <source>
        <dbReference type="Proteomes" id="UP001648503"/>
    </source>
</evidence>
<feature type="transmembrane region" description="Helical" evidence="7">
    <location>
        <begin position="152"/>
        <end position="169"/>
    </location>
</feature>
<accession>A0ABQ8EUT5</accession>
<sequence length="538" mass="58062">MSMNTKANIKKIQGRAVAQDTPPLTSLSSSKASTLPSADERPLTAAEVLFRKQTLRTVVIALLIDILAFTIILPLLPRLIVHYEQTDGQDPTTLYYAAASTARTFRTWIGGTGSRLDIVLFGGFLGSLFSFLQFLSSPVIGSLSDKFGRRNVLLISMIGNGISMMLWIFSGSFSVFMWSRIIGGLTEGNVQMSIAIISDITSSADRSKTLAWVGISFALGFTVGPPIGAYLASFDLHEMLPSLPVNRYSSPALFAFALIVIETVYLYAYLPETSHLSISRPSMPVPEDEHDAAVISNETPDSSASGSVNTATPSTTQDTERKLLVLSLIHFGFLFSFSGMEFTLTFLTHDRFDFTPMQQGKLLAYMGVLSAFIQGGYVRRVAHKYVSEQTLILQGIISCAIGLHIVGRWATTIPWLYIGVAFLAFTSGTVVNSLTSLASLTHQAPTLGAGAEASLSTPSASRLAADSQNKKSNRGHVLGKFRSLGQLGRSIGPLVACSGYWIMGSSNVYSMASIAMTLLGLIVYFVVPSPIAKKLKKD</sequence>
<evidence type="ECO:0000256" key="2">
    <source>
        <dbReference type="ARBA" id="ARBA00022448"/>
    </source>
</evidence>
<dbReference type="PANTHER" id="PTHR23504">
    <property type="entry name" value="MAJOR FACILITATOR SUPERFAMILY DOMAIN-CONTAINING PROTEIN 10"/>
    <property type="match status" value="1"/>
</dbReference>
<feature type="transmembrane region" description="Helical" evidence="7">
    <location>
        <begin position="323"/>
        <end position="342"/>
    </location>
</feature>
<keyword evidence="5 7" id="KW-0472">Membrane</keyword>
<feature type="transmembrane region" description="Helical" evidence="7">
    <location>
        <begin position="118"/>
        <end position="140"/>
    </location>
</feature>
<evidence type="ECO:0000259" key="8">
    <source>
        <dbReference type="PROSITE" id="PS50850"/>
    </source>
</evidence>
<evidence type="ECO:0000313" key="9">
    <source>
        <dbReference type="EMBL" id="KAH6586978.1"/>
    </source>
</evidence>
<feature type="compositionally biased region" description="Low complexity" evidence="6">
    <location>
        <begin position="21"/>
        <end position="37"/>
    </location>
</feature>
<evidence type="ECO:0000256" key="4">
    <source>
        <dbReference type="ARBA" id="ARBA00022989"/>
    </source>
</evidence>
<feature type="transmembrane region" description="Helical" evidence="7">
    <location>
        <begin position="252"/>
        <end position="270"/>
    </location>
</feature>
<feature type="region of interest" description="Disordered" evidence="6">
    <location>
        <begin position="1"/>
        <end position="38"/>
    </location>
</feature>
<reference evidence="9 10" key="1">
    <citation type="submission" date="2021-02" db="EMBL/GenBank/DDBJ databases">
        <title>Variation within the Batrachochytrium salamandrivorans European outbreak.</title>
        <authorList>
            <person name="Kelly M."/>
            <person name="Pasmans F."/>
            <person name="Shea T.P."/>
            <person name="Munoz J.F."/>
            <person name="Carranza S."/>
            <person name="Cuomo C.A."/>
            <person name="Martel A."/>
        </authorList>
    </citation>
    <scope>NUCLEOTIDE SEQUENCE [LARGE SCALE GENOMIC DNA]</scope>
    <source>
        <strain evidence="9 10">AMFP18/2</strain>
    </source>
</reference>
<dbReference type="Pfam" id="PF07690">
    <property type="entry name" value="MFS_1"/>
    <property type="match status" value="1"/>
</dbReference>
<comment type="caution">
    <text evidence="9">The sequence shown here is derived from an EMBL/GenBank/DDBJ whole genome shotgun (WGS) entry which is preliminary data.</text>
</comment>
<protein>
    <recommendedName>
        <fullName evidence="8">Major facilitator superfamily (MFS) profile domain-containing protein</fullName>
    </recommendedName>
</protein>
<feature type="transmembrane region" description="Helical" evidence="7">
    <location>
        <begin position="391"/>
        <end position="409"/>
    </location>
</feature>
<dbReference type="PANTHER" id="PTHR23504:SF31">
    <property type="entry name" value="MAJOR FACILITATOR SUPERFAMILY DOMAIN-CONTAINING PROTEIN 10"/>
    <property type="match status" value="1"/>
</dbReference>
<name>A0ABQ8EUT5_9FUNG</name>
<dbReference type="PROSITE" id="PS50850">
    <property type="entry name" value="MFS"/>
    <property type="match status" value="1"/>
</dbReference>
<dbReference type="SUPFAM" id="SSF103473">
    <property type="entry name" value="MFS general substrate transporter"/>
    <property type="match status" value="1"/>
</dbReference>
<feature type="transmembrane region" description="Helical" evidence="7">
    <location>
        <begin position="175"/>
        <end position="197"/>
    </location>
</feature>
<feature type="transmembrane region" description="Helical" evidence="7">
    <location>
        <begin position="415"/>
        <end position="434"/>
    </location>
</feature>
<dbReference type="Gene3D" id="1.20.1250.20">
    <property type="entry name" value="MFS general substrate transporter like domains"/>
    <property type="match status" value="1"/>
</dbReference>